<organism evidence="2">
    <name type="scientific">Haptolina brevifila</name>
    <dbReference type="NCBI Taxonomy" id="156173"/>
    <lineage>
        <taxon>Eukaryota</taxon>
        <taxon>Haptista</taxon>
        <taxon>Haptophyta</taxon>
        <taxon>Prymnesiophyceae</taxon>
        <taxon>Prymnesiales</taxon>
        <taxon>Prymnesiaceae</taxon>
        <taxon>Haptolina</taxon>
    </lineage>
</organism>
<accession>A0A7S2MEP6</accession>
<evidence type="ECO:0000256" key="1">
    <source>
        <dbReference type="SAM" id="SignalP"/>
    </source>
</evidence>
<protein>
    <recommendedName>
        <fullName evidence="3">RING-type E3 ubiquitin transferase</fullName>
    </recommendedName>
</protein>
<evidence type="ECO:0000313" key="2">
    <source>
        <dbReference type="EMBL" id="CAD9479457.1"/>
    </source>
</evidence>
<evidence type="ECO:0008006" key="3">
    <source>
        <dbReference type="Google" id="ProtNLM"/>
    </source>
</evidence>
<feature type="signal peptide" evidence="1">
    <location>
        <begin position="1"/>
        <end position="23"/>
    </location>
</feature>
<dbReference type="EMBL" id="HBGU01045447">
    <property type="protein sequence ID" value="CAD9479457.1"/>
    <property type="molecule type" value="Transcribed_RNA"/>
</dbReference>
<reference evidence="2" key="1">
    <citation type="submission" date="2021-01" db="EMBL/GenBank/DDBJ databases">
        <authorList>
            <person name="Corre E."/>
            <person name="Pelletier E."/>
            <person name="Niang G."/>
            <person name="Scheremetjew M."/>
            <person name="Finn R."/>
            <person name="Kale V."/>
            <person name="Holt S."/>
            <person name="Cochrane G."/>
            <person name="Meng A."/>
            <person name="Brown T."/>
            <person name="Cohen L."/>
        </authorList>
    </citation>
    <scope>NUCLEOTIDE SEQUENCE</scope>
    <source>
        <strain evidence="2">UTEX LB 985</strain>
    </source>
</reference>
<name>A0A7S2MEP6_9EUKA</name>
<dbReference type="AlphaFoldDB" id="A0A7S2MEP6"/>
<gene>
    <name evidence="2" type="ORF">CBRE1094_LOCUS24729</name>
</gene>
<proteinExistence type="predicted"/>
<sequence>MMDAGWPPLSASIVQLLLGFGAAAIGRSIHQRSAELSASTHALTNALRVRAWAISTPAPPTYASLRGSFGLATADPAWEQLLNQEGVQIGHSFVTSAPIQASIHPTRLPELINEGPVHRIISATCELRLGAPIVRFESEDSEPSDVLRTFIQTSPIGYALPPLATITLLAILEPGTFALTPCCTRTEPEPGGLVDRRRCFCVSVSVPC</sequence>
<feature type="chain" id="PRO_5030588443" description="RING-type E3 ubiquitin transferase" evidence="1">
    <location>
        <begin position="24"/>
        <end position="208"/>
    </location>
</feature>
<keyword evidence="1" id="KW-0732">Signal</keyword>